<feature type="transmembrane region" description="Helical" evidence="1">
    <location>
        <begin position="76"/>
        <end position="106"/>
    </location>
</feature>
<name>A0A3B0WSY8_9ZZZZ</name>
<keyword evidence="1" id="KW-1133">Transmembrane helix</keyword>
<reference evidence="2" key="1">
    <citation type="submission" date="2018-06" db="EMBL/GenBank/DDBJ databases">
        <authorList>
            <person name="Zhirakovskaya E."/>
        </authorList>
    </citation>
    <scope>NUCLEOTIDE SEQUENCE</scope>
</reference>
<dbReference type="AlphaFoldDB" id="A0A3B0WSY8"/>
<dbReference type="EMBL" id="UOFE01000035">
    <property type="protein sequence ID" value="VAW53777.1"/>
    <property type="molecule type" value="Genomic_DNA"/>
</dbReference>
<organism evidence="2">
    <name type="scientific">hydrothermal vent metagenome</name>
    <dbReference type="NCBI Taxonomy" id="652676"/>
    <lineage>
        <taxon>unclassified sequences</taxon>
        <taxon>metagenomes</taxon>
        <taxon>ecological metagenomes</taxon>
    </lineage>
</organism>
<evidence type="ECO:0000313" key="2">
    <source>
        <dbReference type="EMBL" id="VAW53777.1"/>
    </source>
</evidence>
<gene>
    <name evidence="2" type="ORF">MNBD_GAMMA05-1263</name>
</gene>
<feature type="transmembrane region" description="Helical" evidence="1">
    <location>
        <begin position="21"/>
        <end position="44"/>
    </location>
</feature>
<keyword evidence="1" id="KW-0812">Transmembrane</keyword>
<protein>
    <submittedName>
        <fullName evidence="2">Uncharacterized protein</fullName>
    </submittedName>
</protein>
<keyword evidence="1" id="KW-0472">Membrane</keyword>
<evidence type="ECO:0000256" key="1">
    <source>
        <dbReference type="SAM" id="Phobius"/>
    </source>
</evidence>
<accession>A0A3B0WSY8</accession>
<sequence length="116" mass="12414">MNKLATDKAILMAAFARFDPLALAVALGSVFALLIFIATAALLLQGGEVVGPHLALLGIYLPGYDVSWAGGLLGAAYFWLIGAVTGMVIAMLWNLTHHIYVAIVLVRAAWWKMMAE</sequence>
<proteinExistence type="predicted"/>